<reference evidence="11 12" key="1">
    <citation type="submission" date="2018-05" db="EMBL/GenBank/DDBJ databases">
        <title>Acuticoccus sediminis sp. nov., isolated from deep-sea sediment of Indian Ocean.</title>
        <authorList>
            <person name="Liu X."/>
            <person name="Lai Q."/>
            <person name="Du Y."/>
            <person name="Sun F."/>
            <person name="Zhang X."/>
            <person name="Wang S."/>
            <person name="Shao Z."/>
        </authorList>
    </citation>
    <scope>NUCLEOTIDE SEQUENCE [LARGE SCALE GENOMIC DNA]</scope>
    <source>
        <strain evidence="11 12">PTG4-2</strain>
    </source>
</reference>
<proteinExistence type="inferred from homology"/>
<dbReference type="CDD" id="cd00430">
    <property type="entry name" value="PLPDE_III_AR"/>
    <property type="match status" value="1"/>
</dbReference>
<evidence type="ECO:0000256" key="9">
    <source>
        <dbReference type="PIRSR" id="PIRSR600821-52"/>
    </source>
</evidence>
<comment type="cofactor">
    <cofactor evidence="2 7 8">
        <name>pyridoxal 5'-phosphate</name>
        <dbReference type="ChEBI" id="CHEBI:597326"/>
    </cofactor>
</comment>
<dbReference type="PANTHER" id="PTHR30511">
    <property type="entry name" value="ALANINE RACEMASE"/>
    <property type="match status" value="1"/>
</dbReference>
<evidence type="ECO:0000256" key="7">
    <source>
        <dbReference type="HAMAP-Rule" id="MF_01201"/>
    </source>
</evidence>
<dbReference type="Proteomes" id="UP000249590">
    <property type="component" value="Unassembled WGS sequence"/>
</dbReference>
<feature type="active site" description="Proton acceptor; specific for L-alanine" evidence="7">
    <location>
        <position position="253"/>
    </location>
</feature>
<dbReference type="Pfam" id="PF00842">
    <property type="entry name" value="Ala_racemase_C"/>
    <property type="match status" value="1"/>
</dbReference>
<keyword evidence="12" id="KW-1185">Reference proteome</keyword>
<evidence type="ECO:0000256" key="8">
    <source>
        <dbReference type="PIRSR" id="PIRSR600821-50"/>
    </source>
</evidence>
<feature type="binding site" evidence="7 9">
    <location>
        <position position="139"/>
    </location>
    <ligand>
        <name>substrate</name>
    </ligand>
</feature>
<dbReference type="Gene3D" id="3.20.20.10">
    <property type="entry name" value="Alanine racemase"/>
    <property type="match status" value="1"/>
</dbReference>
<evidence type="ECO:0000259" key="10">
    <source>
        <dbReference type="SMART" id="SM01005"/>
    </source>
</evidence>
<dbReference type="Gene3D" id="2.40.37.10">
    <property type="entry name" value="Lyase, Ornithine Decarboxylase, Chain A, domain 1"/>
    <property type="match status" value="1"/>
</dbReference>
<dbReference type="UniPathway" id="UPA00042">
    <property type="reaction ID" value="UER00497"/>
</dbReference>
<dbReference type="SUPFAM" id="SSF50621">
    <property type="entry name" value="Alanine racemase C-terminal domain-like"/>
    <property type="match status" value="1"/>
</dbReference>
<dbReference type="PROSITE" id="PS00395">
    <property type="entry name" value="ALANINE_RACEMASE"/>
    <property type="match status" value="1"/>
</dbReference>
<dbReference type="PRINTS" id="PR00992">
    <property type="entry name" value="ALARACEMASE"/>
</dbReference>
<evidence type="ECO:0000256" key="1">
    <source>
        <dbReference type="ARBA" id="ARBA00000316"/>
    </source>
</evidence>
<dbReference type="OrthoDB" id="9813814at2"/>
<accession>A0A8B2NPP2</accession>
<dbReference type="EMBL" id="QHHQ01000006">
    <property type="protein sequence ID" value="RAH98908.1"/>
    <property type="molecule type" value="Genomic_DNA"/>
</dbReference>
<evidence type="ECO:0000256" key="2">
    <source>
        <dbReference type="ARBA" id="ARBA00001933"/>
    </source>
</evidence>
<comment type="caution">
    <text evidence="11">The sequence shown here is derived from an EMBL/GenBank/DDBJ whole genome shotgun (WGS) entry which is preliminary data.</text>
</comment>
<keyword evidence="6 7" id="KW-0413">Isomerase</keyword>
<dbReference type="InterPro" id="IPR011079">
    <property type="entry name" value="Ala_racemase_C"/>
</dbReference>
<dbReference type="NCBIfam" id="TIGR00492">
    <property type="entry name" value="alr"/>
    <property type="match status" value="1"/>
</dbReference>
<dbReference type="HAMAP" id="MF_01201">
    <property type="entry name" value="Ala_racemase"/>
    <property type="match status" value="1"/>
</dbReference>
<protein>
    <recommendedName>
        <fullName evidence="4 7">Alanine racemase</fullName>
        <ecNumber evidence="4 7">5.1.1.1</ecNumber>
    </recommendedName>
</protein>
<dbReference type="GO" id="GO:0030170">
    <property type="term" value="F:pyridoxal phosphate binding"/>
    <property type="evidence" value="ECO:0007669"/>
    <property type="project" value="UniProtKB-UniRule"/>
</dbReference>
<comment type="pathway">
    <text evidence="7">Amino-acid biosynthesis; D-alanine biosynthesis; D-alanine from L-alanine: step 1/1.</text>
</comment>
<name>A0A8B2NPP2_9HYPH</name>
<dbReference type="InterPro" id="IPR020622">
    <property type="entry name" value="Ala_racemase_pyridoxalP-BS"/>
</dbReference>
<comment type="similarity">
    <text evidence="3 7">Belongs to the alanine racemase family.</text>
</comment>
<feature type="modified residue" description="N6-(pyridoxal phosphate)lysine" evidence="7 8">
    <location>
        <position position="49"/>
    </location>
</feature>
<dbReference type="InterPro" id="IPR001608">
    <property type="entry name" value="Ala_racemase_N"/>
</dbReference>
<feature type="active site" description="Proton acceptor; specific for D-alanine" evidence="7">
    <location>
        <position position="49"/>
    </location>
</feature>
<evidence type="ECO:0000256" key="6">
    <source>
        <dbReference type="ARBA" id="ARBA00023235"/>
    </source>
</evidence>
<dbReference type="SMART" id="SM01005">
    <property type="entry name" value="Ala_racemase_C"/>
    <property type="match status" value="1"/>
</dbReference>
<dbReference type="InterPro" id="IPR000821">
    <property type="entry name" value="Ala_racemase"/>
</dbReference>
<evidence type="ECO:0000313" key="12">
    <source>
        <dbReference type="Proteomes" id="UP000249590"/>
    </source>
</evidence>
<dbReference type="InterPro" id="IPR009006">
    <property type="entry name" value="Ala_racemase/Decarboxylase_C"/>
</dbReference>
<organism evidence="11 12">
    <name type="scientific">Acuticoccus sediminis</name>
    <dbReference type="NCBI Taxonomy" id="2184697"/>
    <lineage>
        <taxon>Bacteria</taxon>
        <taxon>Pseudomonadati</taxon>
        <taxon>Pseudomonadota</taxon>
        <taxon>Alphaproteobacteria</taxon>
        <taxon>Hyphomicrobiales</taxon>
        <taxon>Amorphaceae</taxon>
        <taxon>Acuticoccus</taxon>
    </lineage>
</organism>
<gene>
    <name evidence="11" type="primary">alr</name>
    <name evidence="11" type="ORF">DLJ53_25090</name>
</gene>
<dbReference type="PANTHER" id="PTHR30511:SF0">
    <property type="entry name" value="ALANINE RACEMASE, CATABOLIC-RELATED"/>
    <property type="match status" value="1"/>
</dbReference>
<dbReference type="GO" id="GO:0005829">
    <property type="term" value="C:cytosol"/>
    <property type="evidence" value="ECO:0007669"/>
    <property type="project" value="TreeGrafter"/>
</dbReference>
<comment type="function">
    <text evidence="7">Catalyzes the interconversion of L-alanine and D-alanine. May also act on other amino acids.</text>
</comment>
<dbReference type="GO" id="GO:0030632">
    <property type="term" value="P:D-alanine biosynthetic process"/>
    <property type="evidence" value="ECO:0007669"/>
    <property type="project" value="UniProtKB-UniRule"/>
</dbReference>
<dbReference type="RefSeq" id="WP_111350380.1">
    <property type="nucleotide sequence ID" value="NZ_QHHQ01000006.1"/>
</dbReference>
<dbReference type="EC" id="5.1.1.1" evidence="4 7"/>
<dbReference type="Pfam" id="PF01168">
    <property type="entry name" value="Ala_racemase_N"/>
    <property type="match status" value="1"/>
</dbReference>
<dbReference type="AlphaFoldDB" id="A0A8B2NPP2"/>
<dbReference type="GO" id="GO:0008784">
    <property type="term" value="F:alanine racemase activity"/>
    <property type="evidence" value="ECO:0007669"/>
    <property type="project" value="UniProtKB-UniRule"/>
</dbReference>
<keyword evidence="5 7" id="KW-0663">Pyridoxal phosphate</keyword>
<evidence type="ECO:0000313" key="11">
    <source>
        <dbReference type="EMBL" id="RAH98908.1"/>
    </source>
</evidence>
<feature type="binding site" evidence="7 9">
    <location>
        <position position="306"/>
    </location>
    <ligand>
        <name>substrate</name>
    </ligand>
</feature>
<dbReference type="SUPFAM" id="SSF51419">
    <property type="entry name" value="PLP-binding barrel"/>
    <property type="match status" value="1"/>
</dbReference>
<comment type="catalytic activity">
    <reaction evidence="1 7">
        <text>L-alanine = D-alanine</text>
        <dbReference type="Rhea" id="RHEA:20249"/>
        <dbReference type="ChEBI" id="CHEBI:57416"/>
        <dbReference type="ChEBI" id="CHEBI:57972"/>
        <dbReference type="EC" id="5.1.1.1"/>
    </reaction>
</comment>
<sequence length="362" mass="37537">MLAAASQTPPAPAPAAWTGSRLTVDPGAVVRNWKTLAARTGAACAAVVKADAYGHGIEAVAPKLAAAGCRTFCVALHAEGARLRRLLPDVEIYVLNGLFDGVEDAVRDRLRPFISSLDALADWPEHAPFALNVDTGMNRLGVSVAEAVAYTGPAPALIASHFACADTPDHSLNAAQEAAFAAARRAHPSVPASFANSAAILTRPQAHYDLVRPGIAMYGAVAAEGTTALEPTVRLEARVIQVREGVAGETVGYGAAQTLTRSSRIAIVSLGYADGYIRAAGGSDIHAGAPAFVNGHAVRLIGRVSMDLIAVDVTGVPCVRGDYIEMIGPNVPVDTVAAHAGTIGYEFFTGLTHRADRRIAPL</sequence>
<evidence type="ECO:0000256" key="5">
    <source>
        <dbReference type="ARBA" id="ARBA00022898"/>
    </source>
</evidence>
<feature type="domain" description="Alanine racemase C-terminal" evidence="10">
    <location>
        <begin position="232"/>
        <end position="360"/>
    </location>
</feature>
<dbReference type="InterPro" id="IPR029066">
    <property type="entry name" value="PLP-binding_barrel"/>
</dbReference>
<evidence type="ECO:0000256" key="3">
    <source>
        <dbReference type="ARBA" id="ARBA00007880"/>
    </source>
</evidence>
<evidence type="ECO:0000256" key="4">
    <source>
        <dbReference type="ARBA" id="ARBA00013089"/>
    </source>
</evidence>